<evidence type="ECO:0000313" key="2">
    <source>
        <dbReference type="Proteomes" id="UP000177690"/>
    </source>
</evidence>
<dbReference type="AlphaFoldDB" id="A0A1G1ZQ51"/>
<dbReference type="EMBL" id="MHJL01000036">
    <property type="protein sequence ID" value="OGY66744.1"/>
    <property type="molecule type" value="Genomic_DNA"/>
</dbReference>
<protein>
    <submittedName>
        <fullName evidence="1">Uncharacterized protein</fullName>
    </submittedName>
</protein>
<organism evidence="1 2">
    <name type="scientific">Candidatus Harrisonbacteria bacterium RIFCSPLOWO2_02_FULL_41_13b</name>
    <dbReference type="NCBI Taxonomy" id="1798409"/>
    <lineage>
        <taxon>Bacteria</taxon>
        <taxon>Candidatus Harrisoniibacteriota</taxon>
    </lineage>
</organism>
<comment type="caution">
    <text evidence="1">The sequence shown here is derived from an EMBL/GenBank/DDBJ whole genome shotgun (WGS) entry which is preliminary data.</text>
</comment>
<dbReference type="Proteomes" id="UP000177690">
    <property type="component" value="Unassembled WGS sequence"/>
</dbReference>
<reference evidence="1 2" key="1">
    <citation type="journal article" date="2016" name="Nat. Commun.">
        <title>Thousands of microbial genomes shed light on interconnected biogeochemical processes in an aquifer system.</title>
        <authorList>
            <person name="Anantharaman K."/>
            <person name="Brown C.T."/>
            <person name="Hug L.A."/>
            <person name="Sharon I."/>
            <person name="Castelle C.J."/>
            <person name="Probst A.J."/>
            <person name="Thomas B.C."/>
            <person name="Singh A."/>
            <person name="Wilkins M.J."/>
            <person name="Karaoz U."/>
            <person name="Brodie E.L."/>
            <person name="Williams K.H."/>
            <person name="Hubbard S.S."/>
            <person name="Banfield J.F."/>
        </authorList>
    </citation>
    <scope>NUCLEOTIDE SEQUENCE [LARGE SCALE GENOMIC DNA]</scope>
</reference>
<name>A0A1G1ZQ51_9BACT</name>
<evidence type="ECO:0000313" key="1">
    <source>
        <dbReference type="EMBL" id="OGY66744.1"/>
    </source>
</evidence>
<dbReference type="STRING" id="1798409.A3I24_04460"/>
<gene>
    <name evidence="1" type="ORF">A3I24_04460</name>
</gene>
<accession>A0A1G1ZQ51</accession>
<sequence length="88" mass="9906">MQFVEIYKLKTGGEQEVIARCEIGDGGIVKCLGDKIFVSNLEKEGIFEYSESGRSETKLFPKDGLKFLEQLSYNFKSGYLNASDIKNI</sequence>
<proteinExistence type="predicted"/>